<feature type="compositionally biased region" description="Polar residues" evidence="1">
    <location>
        <begin position="48"/>
        <end position="64"/>
    </location>
</feature>
<dbReference type="EMBL" id="PJZF01000093">
    <property type="protein sequence ID" value="PLR29106.1"/>
    <property type="molecule type" value="Genomic_DNA"/>
</dbReference>
<accession>A0A2N5DSP2</accession>
<dbReference type="Proteomes" id="UP000234240">
    <property type="component" value="Unassembled WGS sequence"/>
</dbReference>
<dbReference type="AlphaFoldDB" id="A0A2N5DSP2"/>
<sequence>MIEKYKKIWNTRSKKTVQLTPQLVKSQNPKAGHRPEVSAPRPKPKILQPTSRQPARHAMQNSAG</sequence>
<evidence type="ECO:0000256" key="1">
    <source>
        <dbReference type="SAM" id="MobiDB-lite"/>
    </source>
</evidence>
<keyword evidence="3" id="KW-1185">Reference proteome</keyword>
<gene>
    <name evidence="2" type="ORF">CYR55_23045</name>
</gene>
<organism evidence="2 3">
    <name type="scientific">Chimaeribacter californicus</name>
    <dbReference type="NCBI Taxonomy" id="2060067"/>
    <lineage>
        <taxon>Bacteria</taxon>
        <taxon>Pseudomonadati</taxon>
        <taxon>Pseudomonadota</taxon>
        <taxon>Gammaproteobacteria</taxon>
        <taxon>Enterobacterales</taxon>
        <taxon>Yersiniaceae</taxon>
        <taxon>Chimaeribacter</taxon>
    </lineage>
</organism>
<protein>
    <submittedName>
        <fullName evidence="2">Uncharacterized protein</fullName>
    </submittedName>
</protein>
<proteinExistence type="predicted"/>
<evidence type="ECO:0000313" key="2">
    <source>
        <dbReference type="EMBL" id="PLR29106.1"/>
    </source>
</evidence>
<reference evidence="2 3" key="1">
    <citation type="submission" date="2017-12" db="EMBL/GenBank/DDBJ databases">
        <title>Characterization of six clinical isolates of Enterochimera gen. nov., a novel genus of the Yersiniaciae family and the three species Enterochimera arupensis sp. nov., Enterochimera coloradensis sp. nov, and Enterochimera californica sp. nov.</title>
        <authorList>
            <person name="Rossi A."/>
            <person name="Fisher M."/>
        </authorList>
    </citation>
    <scope>NUCLEOTIDE SEQUENCE [LARGE SCALE GENOMIC DNA]</scope>
    <source>
        <strain evidence="3">2015-Iso6</strain>
    </source>
</reference>
<name>A0A2N5DSP2_9GAMM</name>
<feature type="compositionally biased region" description="Polar residues" evidence="1">
    <location>
        <begin position="19"/>
        <end position="29"/>
    </location>
</feature>
<comment type="caution">
    <text evidence="2">The sequence shown here is derived from an EMBL/GenBank/DDBJ whole genome shotgun (WGS) entry which is preliminary data.</text>
</comment>
<feature type="region of interest" description="Disordered" evidence="1">
    <location>
        <begin position="19"/>
        <end position="64"/>
    </location>
</feature>
<evidence type="ECO:0000313" key="3">
    <source>
        <dbReference type="Proteomes" id="UP000234240"/>
    </source>
</evidence>